<dbReference type="Proteomes" id="UP000305417">
    <property type="component" value="Unassembled WGS sequence"/>
</dbReference>
<dbReference type="Proteomes" id="UP000509513">
    <property type="component" value="Chromosome"/>
</dbReference>
<dbReference type="EC" id="3.5.2.6" evidence="2"/>
<evidence type="ECO:0000256" key="1">
    <source>
        <dbReference type="ARBA" id="ARBA00001526"/>
    </source>
</evidence>
<dbReference type="PANTHER" id="PTHR11102:SF160">
    <property type="entry name" value="ERAD-ASSOCIATED E3 UBIQUITIN-PROTEIN LIGASE COMPONENT HRD3"/>
    <property type="match status" value="1"/>
</dbReference>
<dbReference type="Gene3D" id="1.25.40.10">
    <property type="entry name" value="Tetratricopeptide repeat domain"/>
    <property type="match status" value="2"/>
</dbReference>
<evidence type="ECO:0000256" key="2">
    <source>
        <dbReference type="ARBA" id="ARBA00012865"/>
    </source>
</evidence>
<organism evidence="5 8">
    <name type="scientific">Aliarcobacter cibarius</name>
    <dbReference type="NCBI Taxonomy" id="255507"/>
    <lineage>
        <taxon>Bacteria</taxon>
        <taxon>Pseudomonadati</taxon>
        <taxon>Campylobacterota</taxon>
        <taxon>Epsilonproteobacteria</taxon>
        <taxon>Campylobacterales</taxon>
        <taxon>Arcobacteraceae</taxon>
        <taxon>Aliarcobacter</taxon>
    </lineage>
</organism>
<comment type="catalytic activity">
    <reaction evidence="1">
        <text>a beta-lactam + H2O = a substituted beta-amino acid</text>
        <dbReference type="Rhea" id="RHEA:20401"/>
        <dbReference type="ChEBI" id="CHEBI:15377"/>
        <dbReference type="ChEBI" id="CHEBI:35627"/>
        <dbReference type="ChEBI" id="CHEBI:140347"/>
        <dbReference type="EC" id="3.5.2.6"/>
    </reaction>
</comment>
<evidence type="ECO:0000313" key="5">
    <source>
        <dbReference type="EMBL" id="QKJ26888.1"/>
    </source>
</evidence>
<keyword evidence="4" id="KW-0046">Antibiotic resistance</keyword>
<dbReference type="EMBL" id="CP054051">
    <property type="protein sequence ID" value="QKJ26888.1"/>
    <property type="molecule type" value="Genomic_DNA"/>
</dbReference>
<evidence type="ECO:0000256" key="3">
    <source>
        <dbReference type="ARBA" id="ARBA00023157"/>
    </source>
</evidence>
<keyword evidence="3" id="KW-1015">Disulfide bond</keyword>
<evidence type="ECO:0000256" key="4">
    <source>
        <dbReference type="ARBA" id="ARBA00023251"/>
    </source>
</evidence>
<keyword evidence="7" id="KW-1185">Reference proteome</keyword>
<dbReference type="GO" id="GO:0008800">
    <property type="term" value="F:beta-lactamase activity"/>
    <property type="evidence" value="ECO:0007669"/>
    <property type="project" value="UniProtKB-EC"/>
</dbReference>
<evidence type="ECO:0000313" key="8">
    <source>
        <dbReference type="Proteomes" id="UP000509513"/>
    </source>
</evidence>
<proteinExistence type="predicted"/>
<dbReference type="GO" id="GO:0046677">
    <property type="term" value="P:response to antibiotic"/>
    <property type="evidence" value="ECO:0007669"/>
    <property type="project" value="UniProtKB-KW"/>
</dbReference>
<gene>
    <name evidence="5" type="ORF">ACBT_0976</name>
    <name evidence="6" type="ORF">FE247_10395</name>
</gene>
<sequence>MKDFFSMISLLFRPFFGGTLEEGIKAYDEFDYIKAFKIFQKFASQNNSTAQYYLGKMYEKADFVDKDISQAICYFQEASKNNHADAAFALGMIYHRGKDVPKDDDLAKDYFDLAIVNGNIEAKKIMKLFEESEVIYSLRDGIELFKKEEFLKALDIFKALAKKNDTDALFYIGYICEYFDFEGKPDNIEPFELFLISANNGNRNAQYEMGLQAYYKDKYEEAVSWYEKAAKQGLKDAQKNLSTMYELGYGVKKDLEMAKFWMKEFLNNKEEV</sequence>
<dbReference type="KEGG" id="acib:ACBT_0976"/>
<reference evidence="6 7" key="1">
    <citation type="submission" date="2019-05" db="EMBL/GenBank/DDBJ databases">
        <title>Arcobacter cibarius and Arcobacter thereius providing challenges in identification an antibiotic susceptibility and Quinolone resistance.</title>
        <authorList>
            <person name="Busch A."/>
            <person name="Hanel I."/>
            <person name="Hotzel H."/>
            <person name="Tomaso H."/>
        </authorList>
    </citation>
    <scope>NUCLEOTIDE SEQUENCE [LARGE SCALE GENOMIC DNA]</scope>
    <source>
        <strain evidence="6 7">16CS0831-2</strain>
    </source>
</reference>
<evidence type="ECO:0000313" key="7">
    <source>
        <dbReference type="Proteomes" id="UP000305417"/>
    </source>
</evidence>
<dbReference type="SMART" id="SM00671">
    <property type="entry name" value="SEL1"/>
    <property type="match status" value="6"/>
</dbReference>
<dbReference type="PANTHER" id="PTHR11102">
    <property type="entry name" value="SEL-1-LIKE PROTEIN"/>
    <property type="match status" value="1"/>
</dbReference>
<protein>
    <recommendedName>
        <fullName evidence="2">beta-lactamase</fullName>
        <ecNumber evidence="2">3.5.2.6</ecNumber>
    </recommendedName>
</protein>
<dbReference type="InterPro" id="IPR006597">
    <property type="entry name" value="Sel1-like"/>
</dbReference>
<name>A0A5J6RF04_9BACT</name>
<accession>A0A5J6RF04</accession>
<dbReference type="Pfam" id="PF08238">
    <property type="entry name" value="Sel1"/>
    <property type="match status" value="5"/>
</dbReference>
<dbReference type="RefSeq" id="WP_024774778.1">
    <property type="nucleotide sequence ID" value="NZ_CP043857.1"/>
</dbReference>
<dbReference type="SUPFAM" id="SSF81901">
    <property type="entry name" value="HCP-like"/>
    <property type="match status" value="2"/>
</dbReference>
<dbReference type="InterPro" id="IPR011990">
    <property type="entry name" value="TPR-like_helical_dom_sf"/>
</dbReference>
<reference evidence="5 8" key="2">
    <citation type="submission" date="2020-05" db="EMBL/GenBank/DDBJ databases">
        <title>Complete genome sequencing of Campylobacter and Arcobacter type strains.</title>
        <authorList>
            <person name="Miller W.G."/>
            <person name="Yee E."/>
        </authorList>
    </citation>
    <scope>NUCLEOTIDE SEQUENCE [LARGE SCALE GENOMIC DNA]</scope>
    <source>
        <strain evidence="5 8">LMG 21996</strain>
    </source>
</reference>
<dbReference type="STRING" id="1442598.GCA_000522465_00618"/>
<dbReference type="AlphaFoldDB" id="A0A5J6RF04"/>
<dbReference type="EMBL" id="VBUC01000036">
    <property type="protein sequence ID" value="TLS96027.1"/>
    <property type="molecule type" value="Genomic_DNA"/>
</dbReference>
<dbReference type="InterPro" id="IPR050767">
    <property type="entry name" value="Sel1_AlgK"/>
</dbReference>
<evidence type="ECO:0000313" key="6">
    <source>
        <dbReference type="EMBL" id="TLS96027.1"/>
    </source>
</evidence>